<dbReference type="PANTHER" id="PTHR47499:SF1">
    <property type="entry name" value="SERINE PROTEASE INHIBITOR KAZAL-TYPE 7"/>
    <property type="match status" value="1"/>
</dbReference>
<dbReference type="PROSITE" id="PS51465">
    <property type="entry name" value="KAZAL_2"/>
    <property type="match status" value="1"/>
</dbReference>
<keyword evidence="11" id="KW-1185">Reference proteome</keyword>
<sequence length="81" mass="9084">MKTTGFFVLLGLSLFFFFSDVASKDRSQVDCKEFMDDSVYCTRESNPHCGTDGMTYGNKCSFCKAVKKSLGSIRLERLGKC</sequence>
<proteinExistence type="predicted"/>
<reference evidence="10" key="2">
    <citation type="submission" date="2025-08" db="UniProtKB">
        <authorList>
            <consortium name="Ensembl"/>
        </authorList>
    </citation>
    <scope>IDENTIFICATION</scope>
</reference>
<dbReference type="InterPro" id="IPR050159">
    <property type="entry name" value="Kazal-type_SerProtInhib"/>
</dbReference>
<reference evidence="11" key="1">
    <citation type="journal article" date="2017" name="PLoS ONE">
        <title>The Agassiz's desert tortoise genome provides a resource for the conservation of a threatened species.</title>
        <authorList>
            <person name="Tollis M."/>
            <person name="DeNardo D.F."/>
            <person name="Cornelius J.A."/>
            <person name="Dolby G.A."/>
            <person name="Edwards T."/>
            <person name="Henen B.T."/>
            <person name="Karl A.E."/>
            <person name="Murphy R.W."/>
            <person name="Kusumi K."/>
        </authorList>
    </citation>
    <scope>NUCLEOTIDE SEQUENCE [LARGE SCALE GENOMIC DNA]</scope>
</reference>
<feature type="chain" id="PRO_5019174058" description="Kazal-like domain-containing protein" evidence="8">
    <location>
        <begin position="24"/>
        <end position="81"/>
    </location>
</feature>
<name>A0A452I2K4_9SAUR</name>
<feature type="domain" description="Kazal-like" evidence="9">
    <location>
        <begin position="25"/>
        <end position="81"/>
    </location>
</feature>
<keyword evidence="3" id="KW-0646">Protease inhibitor</keyword>
<dbReference type="SUPFAM" id="SSF100895">
    <property type="entry name" value="Kazal-type serine protease inhibitors"/>
    <property type="match status" value="1"/>
</dbReference>
<evidence type="ECO:0000256" key="4">
    <source>
        <dbReference type="ARBA" id="ARBA00022737"/>
    </source>
</evidence>
<evidence type="ECO:0000256" key="1">
    <source>
        <dbReference type="ARBA" id="ARBA00004613"/>
    </source>
</evidence>
<keyword evidence="5" id="KW-0722">Serine protease inhibitor</keyword>
<dbReference type="FunFam" id="3.30.60.30:FF:000037">
    <property type="entry name" value="Ovomucoid"/>
    <property type="match status" value="1"/>
</dbReference>
<evidence type="ECO:0000313" key="10">
    <source>
        <dbReference type="Ensembl" id="ENSGAGP00000021740.1"/>
    </source>
</evidence>
<dbReference type="InterPro" id="IPR036058">
    <property type="entry name" value="Kazal_dom_sf"/>
</dbReference>
<evidence type="ECO:0000256" key="8">
    <source>
        <dbReference type="SAM" id="SignalP"/>
    </source>
</evidence>
<protein>
    <recommendedName>
        <fullName evidence="9">Kazal-like domain-containing protein</fullName>
    </recommendedName>
</protein>
<dbReference type="AlphaFoldDB" id="A0A452I2K4"/>
<evidence type="ECO:0000256" key="5">
    <source>
        <dbReference type="ARBA" id="ARBA00022900"/>
    </source>
</evidence>
<feature type="signal peptide" evidence="8">
    <location>
        <begin position="1"/>
        <end position="23"/>
    </location>
</feature>
<reference evidence="10" key="3">
    <citation type="submission" date="2025-09" db="UniProtKB">
        <authorList>
            <consortium name="Ensembl"/>
        </authorList>
    </citation>
    <scope>IDENTIFICATION</scope>
</reference>
<keyword evidence="2" id="KW-0964">Secreted</keyword>
<dbReference type="SMART" id="SM00280">
    <property type="entry name" value="KAZAL"/>
    <property type="match status" value="1"/>
</dbReference>
<organism evidence="10 11">
    <name type="scientific">Gopherus agassizii</name>
    <name type="common">Agassiz's desert tortoise</name>
    <dbReference type="NCBI Taxonomy" id="38772"/>
    <lineage>
        <taxon>Eukaryota</taxon>
        <taxon>Metazoa</taxon>
        <taxon>Chordata</taxon>
        <taxon>Craniata</taxon>
        <taxon>Vertebrata</taxon>
        <taxon>Euteleostomi</taxon>
        <taxon>Archelosauria</taxon>
        <taxon>Testudinata</taxon>
        <taxon>Testudines</taxon>
        <taxon>Cryptodira</taxon>
        <taxon>Durocryptodira</taxon>
        <taxon>Testudinoidea</taxon>
        <taxon>Testudinidae</taxon>
        <taxon>Gopherus</taxon>
    </lineage>
</organism>
<evidence type="ECO:0000256" key="6">
    <source>
        <dbReference type="ARBA" id="ARBA00023157"/>
    </source>
</evidence>
<dbReference type="GO" id="GO:0004867">
    <property type="term" value="F:serine-type endopeptidase inhibitor activity"/>
    <property type="evidence" value="ECO:0007669"/>
    <property type="project" value="UniProtKB-KW"/>
</dbReference>
<accession>A0A452I2K4</accession>
<dbReference type="Ensembl" id="ENSGAGT00000024765.1">
    <property type="protein sequence ID" value="ENSGAGP00000021740.1"/>
    <property type="gene ID" value="ENSGAGG00000015955.1"/>
</dbReference>
<evidence type="ECO:0000256" key="7">
    <source>
        <dbReference type="ARBA" id="ARBA00023180"/>
    </source>
</evidence>
<dbReference type="STRING" id="38772.ENSGAGP00000021740"/>
<keyword evidence="7" id="KW-0325">Glycoprotein</keyword>
<evidence type="ECO:0000313" key="11">
    <source>
        <dbReference type="Proteomes" id="UP000291020"/>
    </source>
</evidence>
<dbReference type="InterPro" id="IPR002350">
    <property type="entry name" value="Kazal_dom"/>
</dbReference>
<evidence type="ECO:0000256" key="3">
    <source>
        <dbReference type="ARBA" id="ARBA00022690"/>
    </source>
</evidence>
<dbReference type="GO" id="GO:0005576">
    <property type="term" value="C:extracellular region"/>
    <property type="evidence" value="ECO:0007669"/>
    <property type="project" value="UniProtKB-SubCell"/>
</dbReference>
<dbReference type="Proteomes" id="UP000291020">
    <property type="component" value="Unassembled WGS sequence"/>
</dbReference>
<evidence type="ECO:0000259" key="9">
    <source>
        <dbReference type="PROSITE" id="PS51465"/>
    </source>
</evidence>
<dbReference type="PANTHER" id="PTHR47499">
    <property type="entry name" value="SERINE PROTEASE INHIBITOR KAZAL-TYPE 7 SPINK7"/>
    <property type="match status" value="1"/>
</dbReference>
<dbReference type="Gene3D" id="3.30.60.30">
    <property type="match status" value="1"/>
</dbReference>
<dbReference type="Pfam" id="PF00050">
    <property type="entry name" value="Kazal_1"/>
    <property type="match status" value="1"/>
</dbReference>
<evidence type="ECO:0000256" key="2">
    <source>
        <dbReference type="ARBA" id="ARBA00022525"/>
    </source>
</evidence>
<keyword evidence="4" id="KW-0677">Repeat</keyword>
<dbReference type="PROSITE" id="PS00282">
    <property type="entry name" value="KAZAL_1"/>
    <property type="match status" value="1"/>
</dbReference>
<keyword evidence="6" id="KW-1015">Disulfide bond</keyword>
<keyword evidence="8" id="KW-0732">Signal</keyword>
<comment type="subcellular location">
    <subcellularLocation>
        <location evidence="1">Secreted</location>
    </subcellularLocation>
</comment>